<keyword evidence="2" id="KW-1185">Reference proteome</keyword>
<sequence length="86" mass="9849">MKQTPEQEDIAAMSVVDRLNRLEQLGWLPSAAEWSELRRIRNAFAHDYPETPEERHAQWRLAMAAAERVLTILDGFAAHMHTVLPG</sequence>
<dbReference type="Proteomes" id="UP001196097">
    <property type="component" value="Chromosome"/>
</dbReference>
<name>A0ACD5IH61_9PROT</name>
<dbReference type="EMBL" id="CP130946">
    <property type="protein sequence ID" value="XRP73153.1"/>
    <property type="molecule type" value="Genomic_DNA"/>
</dbReference>
<protein>
    <submittedName>
        <fullName evidence="1">Uncharacterized protein</fullName>
    </submittedName>
</protein>
<evidence type="ECO:0000313" key="2">
    <source>
        <dbReference type="Proteomes" id="UP001196097"/>
    </source>
</evidence>
<proteinExistence type="predicted"/>
<organism evidence="1 2">
    <name type="scientific">Acidithiobacillus ferruginosus</name>
    <dbReference type="NCBI Taxonomy" id="3063951"/>
    <lineage>
        <taxon>Bacteria</taxon>
        <taxon>Pseudomonadati</taxon>
        <taxon>Pseudomonadota</taxon>
        <taxon>Acidithiobacillia</taxon>
        <taxon>Acidithiobacillales</taxon>
        <taxon>Acidithiobacillaceae</taxon>
        <taxon>Acidithiobacillus</taxon>
    </lineage>
</organism>
<accession>A0ACD5IH61</accession>
<reference evidence="1 2" key="1">
    <citation type="journal article" date="2021" name="ISME J.">
        <title>Genomic evolution of the class Acidithiobacillia: deep-branching Proteobacteria living in extreme acidic conditions.</title>
        <authorList>
            <person name="Moya-Beltran A."/>
            <person name="Beard S."/>
            <person name="Rojas-Villalobos C."/>
            <person name="Issotta F."/>
            <person name="Gallardo Y."/>
            <person name="Ulloa R."/>
            <person name="Giaveno A."/>
            <person name="Degli Esposti M."/>
            <person name="Johnson D.B."/>
            <person name="Quatrini R."/>
        </authorList>
    </citation>
    <scope>NUCLEOTIDE SEQUENCE [LARGE SCALE GENOMIC DNA]</scope>
    <source>
        <strain evidence="1 2">CF3</strain>
    </source>
</reference>
<evidence type="ECO:0000313" key="1">
    <source>
        <dbReference type="EMBL" id="XRP73153.1"/>
    </source>
</evidence>
<gene>
    <name evidence="1" type="ORF">HF292_000495</name>
</gene>